<accession>A0A1D1VBD7</accession>
<reference evidence="1 2" key="1">
    <citation type="journal article" date="2016" name="Nat. Commun.">
        <title>Extremotolerant tardigrade genome and improved radiotolerance of human cultured cells by tardigrade-unique protein.</title>
        <authorList>
            <person name="Hashimoto T."/>
            <person name="Horikawa D.D."/>
            <person name="Saito Y."/>
            <person name="Kuwahara H."/>
            <person name="Kozuka-Hata H."/>
            <person name="Shin-I T."/>
            <person name="Minakuchi Y."/>
            <person name="Ohishi K."/>
            <person name="Motoyama A."/>
            <person name="Aizu T."/>
            <person name="Enomoto A."/>
            <person name="Kondo K."/>
            <person name="Tanaka S."/>
            <person name="Hara Y."/>
            <person name="Koshikawa S."/>
            <person name="Sagara H."/>
            <person name="Miura T."/>
            <person name="Yokobori S."/>
            <person name="Miyagawa K."/>
            <person name="Suzuki Y."/>
            <person name="Kubo T."/>
            <person name="Oyama M."/>
            <person name="Kohara Y."/>
            <person name="Fujiyama A."/>
            <person name="Arakawa K."/>
            <person name="Katayama T."/>
            <person name="Toyoda A."/>
            <person name="Kunieda T."/>
        </authorList>
    </citation>
    <scope>NUCLEOTIDE SEQUENCE [LARGE SCALE GENOMIC DNA]</scope>
    <source>
        <strain evidence="1 2">YOKOZUNA-1</strain>
    </source>
</reference>
<proteinExistence type="predicted"/>
<gene>
    <name evidence="1" type="primary">RvY_10025</name>
    <name evidence="1" type="synonym">RvY_10025.1</name>
    <name evidence="1" type="ORF">RvY_10025-1</name>
</gene>
<evidence type="ECO:0000313" key="1">
    <source>
        <dbReference type="EMBL" id="GAU98956.1"/>
    </source>
</evidence>
<organism evidence="1 2">
    <name type="scientific">Ramazzottius varieornatus</name>
    <name type="common">Water bear</name>
    <name type="synonym">Tardigrade</name>
    <dbReference type="NCBI Taxonomy" id="947166"/>
    <lineage>
        <taxon>Eukaryota</taxon>
        <taxon>Metazoa</taxon>
        <taxon>Ecdysozoa</taxon>
        <taxon>Tardigrada</taxon>
        <taxon>Eutardigrada</taxon>
        <taxon>Parachela</taxon>
        <taxon>Hypsibioidea</taxon>
        <taxon>Ramazzottiidae</taxon>
        <taxon>Ramazzottius</taxon>
    </lineage>
</organism>
<dbReference type="Proteomes" id="UP000186922">
    <property type="component" value="Unassembled WGS sequence"/>
</dbReference>
<evidence type="ECO:0000313" key="2">
    <source>
        <dbReference type="Proteomes" id="UP000186922"/>
    </source>
</evidence>
<protein>
    <submittedName>
        <fullName evidence="1">Uncharacterized protein</fullName>
    </submittedName>
</protein>
<comment type="caution">
    <text evidence="1">The sequence shown here is derived from an EMBL/GenBank/DDBJ whole genome shotgun (WGS) entry which is preliminary data.</text>
</comment>
<keyword evidence="2" id="KW-1185">Reference proteome</keyword>
<dbReference type="EMBL" id="BDGG01000005">
    <property type="protein sequence ID" value="GAU98956.1"/>
    <property type="molecule type" value="Genomic_DNA"/>
</dbReference>
<dbReference type="AlphaFoldDB" id="A0A1D1VBD7"/>
<sequence length="107" mass="12474">MDKKLISLGEAINLRLSLDFNLWNLCRHVPRSHIDRILYNRLQTEGAMDVFVCKQNINLSFCQLAHVCMYFVGRDLLQSETQQIVLPFPDKSEKLTLHCAREKTHVC</sequence>
<name>A0A1D1VBD7_RAMVA</name>